<protein>
    <submittedName>
        <fullName evidence="1">Uncharacterized protein</fullName>
    </submittedName>
</protein>
<organism evidence="1 2">
    <name type="scientific">Naganishia cerealis</name>
    <dbReference type="NCBI Taxonomy" id="610337"/>
    <lineage>
        <taxon>Eukaryota</taxon>
        <taxon>Fungi</taxon>
        <taxon>Dikarya</taxon>
        <taxon>Basidiomycota</taxon>
        <taxon>Agaricomycotina</taxon>
        <taxon>Tremellomycetes</taxon>
        <taxon>Filobasidiales</taxon>
        <taxon>Filobasidiaceae</taxon>
        <taxon>Naganishia</taxon>
    </lineage>
</organism>
<gene>
    <name evidence="1" type="ORF">QFC19_007861</name>
</gene>
<keyword evidence="2" id="KW-1185">Reference proteome</keyword>
<name>A0ACC2V6A5_9TREE</name>
<evidence type="ECO:0000313" key="2">
    <source>
        <dbReference type="Proteomes" id="UP001241377"/>
    </source>
</evidence>
<proteinExistence type="predicted"/>
<reference evidence="1" key="1">
    <citation type="submission" date="2023-04" db="EMBL/GenBank/DDBJ databases">
        <title>Draft Genome sequencing of Naganishia species isolated from polar environments using Oxford Nanopore Technology.</title>
        <authorList>
            <person name="Leo P."/>
            <person name="Venkateswaran K."/>
        </authorList>
    </citation>
    <scope>NUCLEOTIDE SEQUENCE</scope>
    <source>
        <strain evidence="1">MNA-CCFEE 5261</strain>
    </source>
</reference>
<dbReference type="Proteomes" id="UP001241377">
    <property type="component" value="Unassembled WGS sequence"/>
</dbReference>
<accession>A0ACC2V6A5</accession>
<dbReference type="EMBL" id="JASBWR010000109">
    <property type="protein sequence ID" value="KAJ9094648.1"/>
    <property type="molecule type" value="Genomic_DNA"/>
</dbReference>
<evidence type="ECO:0000313" key="1">
    <source>
        <dbReference type="EMBL" id="KAJ9094648.1"/>
    </source>
</evidence>
<comment type="caution">
    <text evidence="1">The sequence shown here is derived from an EMBL/GenBank/DDBJ whole genome shotgun (WGS) entry which is preliminary data.</text>
</comment>
<sequence>MAPITFLPALGTCSTVHLPPPAVLSRSAGARVLLTFTASGSGDAPVELWTDADGGWRAVPFAPLPGRPDSSVAHVSVALEHRAFGYTYRIQHPSGEVTWLGDMGGNGRVELVRSSSEDDDSVGLWNGDDWLDFALDKWDGFGVHMDDRNIPHDVLLSDSSTHDLSFAYVHPSRTTALPPFATFQPTPTTRLTSTAIALLSPAECYLSTSTASLVPASRTTKSAAPPAAYASYCGLGFAGGEGDRSKAFRSVFGHGGSPSSSSGVPTWEYLPRFVRDGEDNDDEGEKATSAEEHAVALLYSGMPKRLIAYFSSGSRQVRTVQWDCSAVGTPGDERIAVWNPRDRRATMTVLEEGKRTVALSSKEATTAILETMEVVRLFEMQHDGITILLGVLAPSSNDGKSYEEWMYVPEKVEREEFYVDEQVIPPPATPKAVPDTTDAEAQQGSEMSDAAPGSGDSAVTYATEFTSPGSSEHDEEEEDETSNTSIEEVLEREDVPIQHGKPGTPEQGYVFVPPGLKDEGAPGTGDLQGAESGIHSLAPGSTGVPSVTPTPVSTEASEATEERNTTFTGAAAAAPVPRKSFLRFLWITLGFFQSLYFRALSWFRRRWTASSANANDDEDDREVENEDALADGDDLPQADNATVEGEEETTPLIQKNSATDYAATSQRKVTGTVNSDSLPRKAEQDTTRLQQQAVETTTMSVLETRTTVVPAYIHSTGMTGGDVFLLTSLSNLTGRLIAEIQAGDGGEETSSSEWTAVNVAEETVAEDSEMRLVRVTGVEPDSHLRIRLV</sequence>